<evidence type="ECO:0000256" key="2">
    <source>
        <dbReference type="ARBA" id="ARBA00022475"/>
    </source>
</evidence>
<dbReference type="CDD" id="cd16017">
    <property type="entry name" value="LptA"/>
    <property type="match status" value="1"/>
</dbReference>
<dbReference type="Proteomes" id="UP000006201">
    <property type="component" value="Unassembled WGS sequence"/>
</dbReference>
<evidence type="ECO:0000256" key="1">
    <source>
        <dbReference type="ARBA" id="ARBA00004651"/>
    </source>
</evidence>
<evidence type="ECO:0000313" key="9">
    <source>
        <dbReference type="EMBL" id="EAR27821.1"/>
    </source>
</evidence>
<dbReference type="InterPro" id="IPR040423">
    <property type="entry name" value="PEA_transferase"/>
</dbReference>
<keyword evidence="2" id="KW-1003">Cell membrane</keyword>
<dbReference type="Gene3D" id="3.40.720.10">
    <property type="entry name" value="Alkaline Phosphatase, subunit A"/>
    <property type="match status" value="1"/>
</dbReference>
<protein>
    <submittedName>
        <fullName evidence="9">DcaA</fullName>
    </submittedName>
</protein>
<feature type="transmembrane region" description="Helical" evidence="7">
    <location>
        <begin position="44"/>
        <end position="72"/>
    </location>
</feature>
<dbReference type="GO" id="GO:0009244">
    <property type="term" value="P:lipopolysaccharide core region biosynthetic process"/>
    <property type="evidence" value="ECO:0007669"/>
    <property type="project" value="TreeGrafter"/>
</dbReference>
<gene>
    <name evidence="9" type="ORF">PTD2_18405</name>
</gene>
<evidence type="ECO:0000256" key="7">
    <source>
        <dbReference type="SAM" id="Phobius"/>
    </source>
</evidence>
<comment type="caution">
    <text evidence="9">The sequence shown here is derived from an EMBL/GenBank/DDBJ whole genome shotgun (WGS) entry which is preliminary data.</text>
</comment>
<dbReference type="InterPro" id="IPR000917">
    <property type="entry name" value="Sulfatase_N"/>
</dbReference>
<dbReference type="EMBL" id="AAOH01000005">
    <property type="protein sequence ID" value="EAR27821.1"/>
    <property type="molecule type" value="Genomic_DNA"/>
</dbReference>
<keyword evidence="6 7" id="KW-0472">Membrane</keyword>
<dbReference type="GO" id="GO:0005886">
    <property type="term" value="C:plasma membrane"/>
    <property type="evidence" value="ECO:0007669"/>
    <property type="project" value="UniProtKB-SubCell"/>
</dbReference>
<dbReference type="AlphaFoldDB" id="A4CBT4"/>
<dbReference type="PANTHER" id="PTHR30443">
    <property type="entry name" value="INNER MEMBRANE PROTEIN"/>
    <property type="match status" value="1"/>
</dbReference>
<reference evidence="9 10" key="1">
    <citation type="submission" date="2006-02" db="EMBL/GenBank/DDBJ databases">
        <authorList>
            <person name="Moran M.A."/>
            <person name="Kjelleberg S."/>
            <person name="Egan S."/>
            <person name="Saunders N."/>
            <person name="Thomas T."/>
            <person name="Ferriera S."/>
            <person name="Johnson J."/>
            <person name="Kravitz S."/>
            <person name="Halpern A."/>
            <person name="Remington K."/>
            <person name="Beeson K."/>
            <person name="Tran B."/>
            <person name="Rogers Y.-H."/>
            <person name="Friedman R."/>
            <person name="Venter J.C."/>
        </authorList>
    </citation>
    <scope>NUCLEOTIDE SEQUENCE [LARGE SCALE GENOMIC DNA]</scope>
    <source>
        <strain evidence="9 10">D2</strain>
    </source>
</reference>
<feature type="domain" description="Sulfatase N-terminal" evidence="8">
    <location>
        <begin position="219"/>
        <end position="471"/>
    </location>
</feature>
<name>A4CBT4_9GAMM</name>
<dbReference type="OrthoDB" id="9803751at2"/>
<proteinExistence type="predicted"/>
<dbReference type="InterPro" id="IPR058130">
    <property type="entry name" value="PEA_transf_C"/>
</dbReference>
<feature type="transmembrane region" description="Helical" evidence="7">
    <location>
        <begin position="143"/>
        <end position="162"/>
    </location>
</feature>
<evidence type="ECO:0000256" key="3">
    <source>
        <dbReference type="ARBA" id="ARBA00022679"/>
    </source>
</evidence>
<feature type="transmembrane region" description="Helical" evidence="7">
    <location>
        <begin position="102"/>
        <end position="131"/>
    </location>
</feature>
<dbReference type="HOGENOM" id="CLU_036697_0_0_6"/>
<dbReference type="eggNOG" id="COG2194">
    <property type="taxonomic scope" value="Bacteria"/>
</dbReference>
<dbReference type="InterPro" id="IPR017850">
    <property type="entry name" value="Alkaline_phosphatase_core_sf"/>
</dbReference>
<evidence type="ECO:0000256" key="4">
    <source>
        <dbReference type="ARBA" id="ARBA00022692"/>
    </source>
</evidence>
<sequence length="541" mass="61536">MTLKKYFPTLFVLAAFYCFALLPEHIYHLLNSNYLATQSIKSSAISLVLMTVLAFCAQRLLVITLLAIFTLLQTGQLMYFHYFGGFYSAFDVMLLSKELTDALIGFLDVALFLMVPALLSLSFAGFAFWVYQRFHLQLPRSRYCGYALVILLLLPLGQAFSVNSSQKFQPNISQSALKNGLFSFSYLIAYNSKTALGLLPPAKEYQAYQLSQHAPVDANIVVIMGESFSRYNLSLFDYERDTTPNLNALKDKPEFFYRPSLSSAVSTRVSLALFFNTVYEPDNMAHLQSMHTSLFKLAKHSGYNTHYITTQKNAGGLTYSFSLSDVDTWMDDDHLTDFEGQYDNRLLLALDKLKLDYQQPQFITLHMRSTHAPYVDNYPAEEAVYPVDKNDYQNYMRNSYDNSVHYTEKQIADIYQFFENTGRPTYIFFTSDHGELTGQSGRYGHNMVDLDIAQVPFLFYGPHLEQSAISNLAAELGCMPNHYHISKEIAKLLGFSIHNPNEVADTYYLNGTSVFGEAGYQQYTLSDLSDQWCASPSEHTK</sequence>
<dbReference type="PANTHER" id="PTHR30443:SF0">
    <property type="entry name" value="PHOSPHOETHANOLAMINE TRANSFERASE EPTA"/>
    <property type="match status" value="1"/>
</dbReference>
<dbReference type="STRING" id="87626.PTD2_18405"/>
<evidence type="ECO:0000259" key="8">
    <source>
        <dbReference type="Pfam" id="PF00884"/>
    </source>
</evidence>
<dbReference type="GO" id="GO:0016776">
    <property type="term" value="F:phosphotransferase activity, phosphate group as acceptor"/>
    <property type="evidence" value="ECO:0007669"/>
    <property type="project" value="TreeGrafter"/>
</dbReference>
<dbReference type="RefSeq" id="WP_009839653.1">
    <property type="nucleotide sequence ID" value="NZ_CH959301.1"/>
</dbReference>
<keyword evidence="4 7" id="KW-0812">Transmembrane</keyword>
<evidence type="ECO:0000313" key="10">
    <source>
        <dbReference type="Proteomes" id="UP000006201"/>
    </source>
</evidence>
<keyword evidence="5 7" id="KW-1133">Transmembrane helix</keyword>
<comment type="subcellular location">
    <subcellularLocation>
        <location evidence="1">Cell membrane</location>
        <topology evidence="1">Multi-pass membrane protein</topology>
    </subcellularLocation>
</comment>
<keyword evidence="10" id="KW-1185">Reference proteome</keyword>
<evidence type="ECO:0000256" key="5">
    <source>
        <dbReference type="ARBA" id="ARBA00022989"/>
    </source>
</evidence>
<dbReference type="Pfam" id="PF00884">
    <property type="entry name" value="Sulfatase"/>
    <property type="match status" value="1"/>
</dbReference>
<keyword evidence="3" id="KW-0808">Transferase</keyword>
<accession>A4CBT4</accession>
<dbReference type="SUPFAM" id="SSF53649">
    <property type="entry name" value="Alkaline phosphatase-like"/>
    <property type="match status" value="1"/>
</dbReference>
<organism evidence="9 10">
    <name type="scientific">Pseudoalteromonas tunicata D2</name>
    <dbReference type="NCBI Taxonomy" id="87626"/>
    <lineage>
        <taxon>Bacteria</taxon>
        <taxon>Pseudomonadati</taxon>
        <taxon>Pseudomonadota</taxon>
        <taxon>Gammaproteobacteria</taxon>
        <taxon>Alteromonadales</taxon>
        <taxon>Pseudoalteromonadaceae</taxon>
        <taxon>Pseudoalteromonas</taxon>
    </lineage>
</organism>
<evidence type="ECO:0000256" key="6">
    <source>
        <dbReference type="ARBA" id="ARBA00023136"/>
    </source>
</evidence>